<sequence>MEQNNAEGGATQKTFVERIAENLGGVANAERVYGNPVERDGLTIIPVAKAQFGFGGGAGKKAGEEGSGGGGGISLTPIGYIEMKQGNSQFRPIRDQQTLLKVIAVGGLLALLTVRSLTKLLKR</sequence>
<dbReference type="PANTHER" id="PTHR39162:SF1">
    <property type="entry name" value="SPORULATION PROTEIN YTFJ"/>
    <property type="match status" value="1"/>
</dbReference>
<dbReference type="AlphaFoldDB" id="A0A239I0X7"/>
<accession>A0A239I0X7</accession>
<dbReference type="InterPro" id="IPR014229">
    <property type="entry name" value="Spore_YtfJ"/>
</dbReference>
<evidence type="ECO:0000313" key="2">
    <source>
        <dbReference type="Proteomes" id="UP000198432"/>
    </source>
</evidence>
<protein>
    <submittedName>
        <fullName evidence="1">Sporulation protein YtfJ (Spore_YtfJ)</fullName>
    </submittedName>
</protein>
<dbReference type="RefSeq" id="WP_089320284.1">
    <property type="nucleotide sequence ID" value="NZ_FZOQ01000015.1"/>
</dbReference>
<dbReference type="Pfam" id="PF09579">
    <property type="entry name" value="Spore_YtfJ"/>
    <property type="match status" value="1"/>
</dbReference>
<dbReference type="PANTHER" id="PTHR39162">
    <property type="entry name" value="GLL3345 PROTEIN"/>
    <property type="match status" value="1"/>
</dbReference>
<dbReference type="Proteomes" id="UP000198432">
    <property type="component" value="Unassembled WGS sequence"/>
</dbReference>
<evidence type="ECO:0000313" key="1">
    <source>
        <dbReference type="EMBL" id="SNS87207.1"/>
    </source>
</evidence>
<proteinExistence type="predicted"/>
<reference evidence="2" key="1">
    <citation type="submission" date="2017-06" db="EMBL/GenBank/DDBJ databases">
        <authorList>
            <person name="Varghese N."/>
            <person name="Submissions S."/>
        </authorList>
    </citation>
    <scope>NUCLEOTIDE SEQUENCE [LARGE SCALE GENOMIC DNA]</scope>
    <source>
        <strain evidence="2">NKM1</strain>
    </source>
</reference>
<dbReference type="EMBL" id="FZOQ01000015">
    <property type="protein sequence ID" value="SNS87207.1"/>
    <property type="molecule type" value="Genomic_DNA"/>
</dbReference>
<organism evidence="1 2">
    <name type="scientific">Pontibacter ummariensis</name>
    <dbReference type="NCBI Taxonomy" id="1610492"/>
    <lineage>
        <taxon>Bacteria</taxon>
        <taxon>Pseudomonadati</taxon>
        <taxon>Bacteroidota</taxon>
        <taxon>Cytophagia</taxon>
        <taxon>Cytophagales</taxon>
        <taxon>Hymenobacteraceae</taxon>
        <taxon>Pontibacter</taxon>
    </lineage>
</organism>
<name>A0A239I0X7_9BACT</name>
<gene>
    <name evidence="1" type="ORF">SAMN06296052_11580</name>
</gene>
<keyword evidence="2" id="KW-1185">Reference proteome</keyword>
<dbReference type="OrthoDB" id="4571710at2"/>